<accession>A0A060UZ14</accession>
<protein>
    <submittedName>
        <fullName evidence="1">Uncharacterized protein</fullName>
    </submittedName>
</protein>
<sequence length="23" mass="2478">MMERLLPHTPPWGGLVVISGETG</sequence>
<comment type="caution">
    <text evidence="1">The sequence shown here is derived from an EMBL/GenBank/DDBJ whole genome shotgun (WGS) entry which is preliminary data.</text>
</comment>
<dbReference type="EMBL" id="CCCS020000054">
    <property type="protein sequence ID" value="CDQ11719.1"/>
    <property type="molecule type" value="Genomic_DNA"/>
</dbReference>
<reference evidence="1" key="2">
    <citation type="submission" date="2014-07" db="EMBL/GenBank/DDBJ databases">
        <title>Initial genome analysis of the psychrotolerant acidophile Acidithiobacillus ferrivorans CF27: insights into iron and sulfur oxidation pathways and into biofilm formation.</title>
        <authorList>
            <person name="Talla E."/>
            <person name="Hedrich S."/>
            <person name="Mangenot S."/>
            <person name="Ji B."/>
            <person name="Johnson D.B."/>
            <person name="Barbe V."/>
            <person name="Bonnefoy V."/>
        </authorList>
    </citation>
    <scope>NUCLEOTIDE SEQUENCE [LARGE SCALE GENOMIC DNA]</scope>
    <source>
        <strain evidence="1">CF27</strain>
    </source>
</reference>
<gene>
    <name evidence="1" type="ORF">AFERRI_580052</name>
</gene>
<evidence type="ECO:0000313" key="1">
    <source>
        <dbReference type="EMBL" id="CDQ11719.1"/>
    </source>
</evidence>
<name>A0A060UZ14_9PROT</name>
<dbReference type="AlphaFoldDB" id="A0A060UZ14"/>
<reference evidence="1" key="1">
    <citation type="submission" date="2014-03" db="EMBL/GenBank/DDBJ databases">
        <authorList>
            <person name="Genoscope - CEA"/>
        </authorList>
    </citation>
    <scope>NUCLEOTIDE SEQUENCE [LARGE SCALE GENOMIC DNA]</scope>
    <source>
        <strain evidence="1">CF27</strain>
    </source>
</reference>
<organism evidence="1">
    <name type="scientific">Acidithiobacillus ferrivorans</name>
    <dbReference type="NCBI Taxonomy" id="160808"/>
    <lineage>
        <taxon>Bacteria</taxon>
        <taxon>Pseudomonadati</taxon>
        <taxon>Pseudomonadota</taxon>
        <taxon>Acidithiobacillia</taxon>
        <taxon>Acidithiobacillales</taxon>
        <taxon>Acidithiobacillaceae</taxon>
        <taxon>Acidithiobacillus</taxon>
    </lineage>
</organism>
<proteinExistence type="predicted"/>